<evidence type="ECO:0000313" key="4">
    <source>
        <dbReference type="RefSeq" id="XP_015044128.2"/>
    </source>
</evidence>
<dbReference type="KEGG" id="dpo:26533208"/>
<dbReference type="GO" id="GO:0005930">
    <property type="term" value="C:axoneme"/>
    <property type="evidence" value="ECO:0007669"/>
    <property type="project" value="TreeGrafter"/>
</dbReference>
<evidence type="ECO:0000313" key="3">
    <source>
        <dbReference type="Proteomes" id="UP000001819"/>
    </source>
</evidence>
<gene>
    <name evidence="4" type="primary">LOC26533208</name>
</gene>
<dbReference type="AlphaFoldDB" id="A0A6I8VM28"/>
<evidence type="ECO:0000259" key="2">
    <source>
        <dbReference type="Pfam" id="PF06294"/>
    </source>
</evidence>
<dbReference type="GO" id="GO:0051493">
    <property type="term" value="P:regulation of cytoskeleton organization"/>
    <property type="evidence" value="ECO:0007669"/>
    <property type="project" value="TreeGrafter"/>
</dbReference>
<dbReference type="ExpressionAtlas" id="A0A6I8VM28">
    <property type="expression patterns" value="baseline"/>
</dbReference>
<dbReference type="RefSeq" id="XP_015044128.2">
    <property type="nucleotide sequence ID" value="XM_015188642.2"/>
</dbReference>
<sequence length="147" mass="17105">MSHIRELNSCESRDLHLWLQEQRIDLNAKKRVKFSDVLPVATIAQTVYPRLVDLIHYTPSRHSVANKLQNWKVFNFTVLKKLNITLSELYMKELAQGQEGAIELLFYELFVRPLKIASEEDRDYTTGNPDQIKTSFGSEYGSKTTRE</sequence>
<reference evidence="4" key="1">
    <citation type="submission" date="2025-08" db="UniProtKB">
        <authorList>
            <consortium name="RefSeq"/>
        </authorList>
    </citation>
    <scope>IDENTIFICATION</scope>
    <source>
        <strain evidence="4">MV-25-SWS-2005</strain>
        <tissue evidence="4">Whole body</tissue>
    </source>
</reference>
<feature type="region of interest" description="Disordered" evidence="1">
    <location>
        <begin position="122"/>
        <end position="147"/>
    </location>
</feature>
<proteinExistence type="predicted"/>
<dbReference type="PANTHER" id="PTHR12509:SF9">
    <property type="entry name" value="SPERM FLAGELLAR PROTEIN 1 ISOFORM X1"/>
    <property type="match status" value="1"/>
</dbReference>
<evidence type="ECO:0000256" key="1">
    <source>
        <dbReference type="SAM" id="MobiDB-lite"/>
    </source>
</evidence>
<dbReference type="Gene3D" id="1.10.418.10">
    <property type="entry name" value="Calponin-like domain"/>
    <property type="match status" value="1"/>
</dbReference>
<feature type="domain" description="CH-like" evidence="2">
    <location>
        <begin position="16"/>
        <end position="110"/>
    </location>
</feature>
<protein>
    <submittedName>
        <fullName evidence="4">Sperm flagellar protein 1-like</fullName>
    </submittedName>
</protein>
<organism evidence="3 4">
    <name type="scientific">Drosophila pseudoobscura pseudoobscura</name>
    <name type="common">Fruit fly</name>
    <dbReference type="NCBI Taxonomy" id="46245"/>
    <lineage>
        <taxon>Eukaryota</taxon>
        <taxon>Metazoa</taxon>
        <taxon>Ecdysozoa</taxon>
        <taxon>Arthropoda</taxon>
        <taxon>Hexapoda</taxon>
        <taxon>Insecta</taxon>
        <taxon>Pterygota</taxon>
        <taxon>Neoptera</taxon>
        <taxon>Endopterygota</taxon>
        <taxon>Diptera</taxon>
        <taxon>Brachycera</taxon>
        <taxon>Muscomorpha</taxon>
        <taxon>Ephydroidea</taxon>
        <taxon>Drosophilidae</taxon>
        <taxon>Drosophila</taxon>
        <taxon>Sophophora</taxon>
    </lineage>
</organism>
<dbReference type="PANTHER" id="PTHR12509">
    <property type="entry name" value="SPERMATOGENESIS-ASSOCIATED 4-RELATED"/>
    <property type="match status" value="1"/>
</dbReference>
<feature type="compositionally biased region" description="Polar residues" evidence="1">
    <location>
        <begin position="125"/>
        <end position="147"/>
    </location>
</feature>
<dbReference type="InParanoid" id="A0A6I8VM28"/>
<dbReference type="Proteomes" id="UP000001819">
    <property type="component" value="Chromosome X"/>
</dbReference>
<keyword evidence="3" id="KW-1185">Reference proteome</keyword>
<dbReference type="Pfam" id="PF06294">
    <property type="entry name" value="CH_2"/>
    <property type="match status" value="1"/>
</dbReference>
<dbReference type="GO" id="GO:0008017">
    <property type="term" value="F:microtubule binding"/>
    <property type="evidence" value="ECO:0007669"/>
    <property type="project" value="TreeGrafter"/>
</dbReference>
<accession>A0A6I8VM28</accession>
<dbReference type="InterPro" id="IPR036872">
    <property type="entry name" value="CH_dom_sf"/>
</dbReference>
<dbReference type="InterPro" id="IPR010441">
    <property type="entry name" value="CH_2"/>
</dbReference>
<name>A0A6I8VM28_DROPS</name>
<dbReference type="InterPro" id="IPR052111">
    <property type="entry name" value="Spermatogenesis_Ciliary_MAP"/>
</dbReference>